<dbReference type="InterPro" id="IPR013786">
    <property type="entry name" value="AcylCoA_DH/ox_N"/>
</dbReference>
<evidence type="ECO:0000313" key="8">
    <source>
        <dbReference type="EMBL" id="SEH12495.1"/>
    </source>
</evidence>
<dbReference type="InterPro" id="IPR009075">
    <property type="entry name" value="AcylCo_DH/oxidase_C"/>
</dbReference>
<name>A0A1H6FRX0_THEAL</name>
<evidence type="ECO:0000256" key="1">
    <source>
        <dbReference type="ARBA" id="ARBA00001974"/>
    </source>
</evidence>
<protein>
    <submittedName>
        <fullName evidence="8">Acyl-CoA dehydrogenase</fullName>
    </submittedName>
</protein>
<dbReference type="InterPro" id="IPR009100">
    <property type="entry name" value="AcylCoA_DH/oxidase_NM_dom_sf"/>
</dbReference>
<dbReference type="EMBL" id="FNWJ01000001">
    <property type="protein sequence ID" value="SEH12495.1"/>
    <property type="molecule type" value="Genomic_DNA"/>
</dbReference>
<evidence type="ECO:0000256" key="4">
    <source>
        <dbReference type="ARBA" id="ARBA00022827"/>
    </source>
</evidence>
<reference evidence="9" key="1">
    <citation type="submission" date="2016-10" db="EMBL/GenBank/DDBJ databases">
        <authorList>
            <person name="Varghese N."/>
            <person name="Submissions S."/>
        </authorList>
    </citation>
    <scope>NUCLEOTIDE SEQUENCE [LARGE SCALE GENOMIC DNA]</scope>
    <source>
        <strain evidence="9">ATCC 35263</strain>
    </source>
</reference>
<dbReference type="InterPro" id="IPR036250">
    <property type="entry name" value="AcylCo_DH-like_C"/>
</dbReference>
<dbReference type="PANTHER" id="PTHR43884:SF20">
    <property type="entry name" value="ACYL-COA DEHYDROGENASE FADE28"/>
    <property type="match status" value="1"/>
</dbReference>
<keyword evidence="5" id="KW-0560">Oxidoreductase</keyword>
<proteinExistence type="inferred from homology"/>
<dbReference type="Proteomes" id="UP000222056">
    <property type="component" value="Unassembled WGS sequence"/>
</dbReference>
<dbReference type="OrthoDB" id="8677713at2"/>
<evidence type="ECO:0000256" key="5">
    <source>
        <dbReference type="ARBA" id="ARBA00023002"/>
    </source>
</evidence>
<keyword evidence="9" id="KW-1185">Reference proteome</keyword>
<dbReference type="Gene3D" id="1.20.140.10">
    <property type="entry name" value="Butyryl-CoA Dehydrogenase, subunit A, domain 3"/>
    <property type="match status" value="1"/>
</dbReference>
<keyword evidence="3" id="KW-0285">Flavoprotein</keyword>
<dbReference type="GO" id="GO:0003995">
    <property type="term" value="F:acyl-CoA dehydrogenase activity"/>
    <property type="evidence" value="ECO:0007669"/>
    <property type="project" value="TreeGrafter"/>
</dbReference>
<evidence type="ECO:0000259" key="7">
    <source>
        <dbReference type="Pfam" id="PF02771"/>
    </source>
</evidence>
<comment type="similarity">
    <text evidence="2">Belongs to the acyl-CoA dehydrogenase family.</text>
</comment>
<dbReference type="PANTHER" id="PTHR43884">
    <property type="entry name" value="ACYL-COA DEHYDROGENASE"/>
    <property type="match status" value="1"/>
</dbReference>
<dbReference type="GO" id="GO:0050660">
    <property type="term" value="F:flavin adenine dinucleotide binding"/>
    <property type="evidence" value="ECO:0007669"/>
    <property type="project" value="InterPro"/>
</dbReference>
<dbReference type="SUPFAM" id="SSF47203">
    <property type="entry name" value="Acyl-CoA dehydrogenase C-terminal domain-like"/>
    <property type="match status" value="1"/>
</dbReference>
<accession>A0A1H6FRX0</accession>
<dbReference type="Pfam" id="PF02771">
    <property type="entry name" value="Acyl-CoA_dh_N"/>
    <property type="match status" value="1"/>
</dbReference>
<feature type="domain" description="Acyl-CoA dehydrogenase/oxidase N-terminal" evidence="7">
    <location>
        <begin position="7"/>
        <end position="116"/>
    </location>
</feature>
<dbReference type="Pfam" id="PF00441">
    <property type="entry name" value="Acyl-CoA_dh_1"/>
    <property type="match status" value="1"/>
</dbReference>
<evidence type="ECO:0000256" key="2">
    <source>
        <dbReference type="ARBA" id="ARBA00009347"/>
    </source>
</evidence>
<organism evidence="8 9">
    <name type="scientific">Thermoleophilum album</name>
    <dbReference type="NCBI Taxonomy" id="29539"/>
    <lineage>
        <taxon>Bacteria</taxon>
        <taxon>Bacillati</taxon>
        <taxon>Actinomycetota</taxon>
        <taxon>Thermoleophilia</taxon>
        <taxon>Thermoleophilales</taxon>
        <taxon>Thermoleophilaceae</taxon>
        <taxon>Thermoleophilum</taxon>
    </lineage>
</organism>
<dbReference type="Gene3D" id="1.10.540.10">
    <property type="entry name" value="Acyl-CoA dehydrogenase/oxidase, N-terminal domain"/>
    <property type="match status" value="1"/>
</dbReference>
<dbReference type="SUPFAM" id="SSF56645">
    <property type="entry name" value="Acyl-CoA dehydrogenase NM domain-like"/>
    <property type="match status" value="1"/>
</dbReference>
<evidence type="ECO:0000259" key="6">
    <source>
        <dbReference type="Pfam" id="PF00441"/>
    </source>
</evidence>
<feature type="domain" description="Acyl-CoA dehydrogenase/oxidase C-terminal" evidence="6">
    <location>
        <begin position="196"/>
        <end position="312"/>
    </location>
</feature>
<dbReference type="AlphaFoldDB" id="A0A1H6FRX0"/>
<comment type="cofactor">
    <cofactor evidence="1">
        <name>FAD</name>
        <dbReference type="ChEBI" id="CHEBI:57692"/>
    </cofactor>
</comment>
<dbReference type="InterPro" id="IPR037069">
    <property type="entry name" value="AcylCoA_DH/ox_N_sf"/>
</dbReference>
<evidence type="ECO:0000256" key="3">
    <source>
        <dbReference type="ARBA" id="ARBA00022630"/>
    </source>
</evidence>
<dbReference type="RefSeq" id="WP_093116945.1">
    <property type="nucleotide sequence ID" value="NZ_FNWJ01000001.1"/>
</dbReference>
<sequence>MNFDFNDDQQAIKRTARELLAARFTPDRVRELAEARRYDDEAWRELCELGWPGIFVDERFGGQGLGTVELVILAEELGYALAPLPFLSRAAAGLVLQAAGSDEQRERWLAPLARGELSATLALTHGGEARLVPDAAEADLLVAVEGGEAQLFERGSFEAQALDTIDLTRSYASVRVEGSGEPLPGDPSAGVDRALVALAAELVGIAQRTLEMAVQYARERKQFGRPIGAYQAVSHRCAQMLLETESARSLTYYAAWTAESEPESLPLASAMAKSYASDAGWRTSAQALQVFGGIGFTWEHDLHFFLKRARTDAHLWSMGRELRARVADLTGLERTAPTAA</sequence>
<evidence type="ECO:0000313" key="9">
    <source>
        <dbReference type="Proteomes" id="UP000222056"/>
    </source>
</evidence>
<keyword evidence="4" id="KW-0274">FAD</keyword>
<gene>
    <name evidence="8" type="ORF">SAMN02745716_1109</name>
</gene>
<dbReference type="STRING" id="29539.SAMN02745716_1109"/>